<dbReference type="InterPro" id="IPR036249">
    <property type="entry name" value="Thioredoxin-like_sf"/>
</dbReference>
<sequence>MRVAARLRRQDMALCDAWYAACGKALHTDGRKPHDPEIARELLIGIGAQADDWDLALSDETTNDDVKADHFYASEKLAAFGVPILLFPPSETQSEKTVFGPVVVPAPMGDEALALWELTVAYTRVNGLYEMKTPKTKTDLEFIGRVFTPYLQARDWQSIQNPAP</sequence>
<dbReference type="EMBL" id="CAEZZV010000157">
    <property type="protein sequence ID" value="CAB4785749.1"/>
    <property type="molecule type" value="Genomic_DNA"/>
</dbReference>
<organism evidence="1">
    <name type="scientific">freshwater metagenome</name>
    <dbReference type="NCBI Taxonomy" id="449393"/>
    <lineage>
        <taxon>unclassified sequences</taxon>
        <taxon>metagenomes</taxon>
        <taxon>ecological metagenomes</taxon>
    </lineage>
</organism>
<name>A0A6J6WP94_9ZZZZ</name>
<accession>A0A6J6WP94</accession>
<reference evidence="1" key="1">
    <citation type="submission" date="2020-05" db="EMBL/GenBank/DDBJ databases">
        <authorList>
            <person name="Chiriac C."/>
            <person name="Salcher M."/>
            <person name="Ghai R."/>
            <person name="Kavagutti S V."/>
        </authorList>
    </citation>
    <scope>NUCLEOTIDE SEQUENCE</scope>
</reference>
<dbReference type="SUPFAM" id="SSF52833">
    <property type="entry name" value="Thioredoxin-like"/>
    <property type="match status" value="1"/>
</dbReference>
<proteinExistence type="predicted"/>
<gene>
    <name evidence="1" type="ORF">UFOPK2921_01122</name>
</gene>
<dbReference type="Gene3D" id="3.40.30.10">
    <property type="entry name" value="Glutaredoxin"/>
    <property type="match status" value="1"/>
</dbReference>
<evidence type="ECO:0000313" key="1">
    <source>
        <dbReference type="EMBL" id="CAB4785749.1"/>
    </source>
</evidence>
<protein>
    <submittedName>
        <fullName evidence="1">Unannotated protein</fullName>
    </submittedName>
</protein>
<dbReference type="InterPro" id="IPR053977">
    <property type="entry name" value="Rv2466c-like"/>
</dbReference>
<dbReference type="Pfam" id="PF22234">
    <property type="entry name" value="Rv2466c-like"/>
    <property type="match status" value="1"/>
</dbReference>
<dbReference type="AlphaFoldDB" id="A0A6J6WP94"/>